<dbReference type="InterPro" id="IPR006631">
    <property type="entry name" value="DM4_12"/>
</dbReference>
<dbReference type="AlphaFoldDB" id="A0A8J9VA69"/>
<evidence type="ECO:0000313" key="3">
    <source>
        <dbReference type="Proteomes" id="UP000838878"/>
    </source>
</evidence>
<feature type="chain" id="PRO_5035465554" evidence="1">
    <location>
        <begin position="23"/>
        <end position="209"/>
    </location>
</feature>
<keyword evidence="1" id="KW-0732">Signal</keyword>
<dbReference type="PANTHER" id="PTHR21398:SF4">
    <property type="entry name" value="AGAP002980-PA"/>
    <property type="match status" value="1"/>
</dbReference>
<sequence length="209" mass="23774">MYSKSAIITVLLNISIFIPVKTGLEEDIILHRSRRQLLFPNSTLLQLNIGVGTPTPIKTININWAFQANFQLPWNRSQIPVDIFGANSGYVGTARKKRELTYNDDDTKLYDVYKYVEDMLNGFGQNGTSCVLRTLCQLGAQPLHSVNNEDLLHEIATFVLNPLNDIENEEKKESNSYIEAYKAGQRQTDCDSLYNYCSLSLIEMFSELH</sequence>
<organism evidence="2 3">
    <name type="scientific">Brenthis ino</name>
    <name type="common">lesser marbled fritillary</name>
    <dbReference type="NCBI Taxonomy" id="405034"/>
    <lineage>
        <taxon>Eukaryota</taxon>
        <taxon>Metazoa</taxon>
        <taxon>Ecdysozoa</taxon>
        <taxon>Arthropoda</taxon>
        <taxon>Hexapoda</taxon>
        <taxon>Insecta</taxon>
        <taxon>Pterygota</taxon>
        <taxon>Neoptera</taxon>
        <taxon>Endopterygota</taxon>
        <taxon>Lepidoptera</taxon>
        <taxon>Glossata</taxon>
        <taxon>Ditrysia</taxon>
        <taxon>Papilionoidea</taxon>
        <taxon>Nymphalidae</taxon>
        <taxon>Heliconiinae</taxon>
        <taxon>Argynnini</taxon>
        <taxon>Brenthis</taxon>
    </lineage>
</organism>
<dbReference type="Proteomes" id="UP000838878">
    <property type="component" value="Chromosome 12"/>
</dbReference>
<dbReference type="EMBL" id="OV170232">
    <property type="protein sequence ID" value="CAH0718163.1"/>
    <property type="molecule type" value="Genomic_DNA"/>
</dbReference>
<feature type="signal peptide" evidence="1">
    <location>
        <begin position="1"/>
        <end position="22"/>
    </location>
</feature>
<evidence type="ECO:0000256" key="1">
    <source>
        <dbReference type="SAM" id="SignalP"/>
    </source>
</evidence>
<dbReference type="SMART" id="SM00718">
    <property type="entry name" value="DM4_12"/>
    <property type="match status" value="1"/>
</dbReference>
<keyword evidence="3" id="KW-1185">Reference proteome</keyword>
<protein>
    <submittedName>
        <fullName evidence="2">Uncharacterized protein</fullName>
    </submittedName>
</protein>
<gene>
    <name evidence="2" type="ORF">BINO364_LOCUS4691</name>
</gene>
<proteinExistence type="predicted"/>
<accession>A0A8J9VA69</accession>
<dbReference type="PANTHER" id="PTHR21398">
    <property type="entry name" value="AGAP007094-PA"/>
    <property type="match status" value="1"/>
</dbReference>
<feature type="non-terminal residue" evidence="2">
    <location>
        <position position="209"/>
    </location>
</feature>
<evidence type="ECO:0000313" key="2">
    <source>
        <dbReference type="EMBL" id="CAH0718163.1"/>
    </source>
</evidence>
<dbReference type="OrthoDB" id="7433017at2759"/>
<reference evidence="2" key="1">
    <citation type="submission" date="2021-12" db="EMBL/GenBank/DDBJ databases">
        <authorList>
            <person name="Martin H S."/>
        </authorList>
    </citation>
    <scope>NUCLEOTIDE SEQUENCE</scope>
</reference>
<dbReference type="Pfam" id="PF07841">
    <property type="entry name" value="DM4_12"/>
    <property type="match status" value="1"/>
</dbReference>
<name>A0A8J9VA69_9NEOP</name>